<dbReference type="RefSeq" id="XP_023622024.1">
    <property type="nucleotide sequence ID" value="XM_023766256.1"/>
</dbReference>
<name>A0A2D3UTH0_9PEZI</name>
<organism evidence="2 3">
    <name type="scientific">Ramularia collo-cygni</name>
    <dbReference type="NCBI Taxonomy" id="112498"/>
    <lineage>
        <taxon>Eukaryota</taxon>
        <taxon>Fungi</taxon>
        <taxon>Dikarya</taxon>
        <taxon>Ascomycota</taxon>
        <taxon>Pezizomycotina</taxon>
        <taxon>Dothideomycetes</taxon>
        <taxon>Dothideomycetidae</taxon>
        <taxon>Mycosphaerellales</taxon>
        <taxon>Mycosphaerellaceae</taxon>
        <taxon>Ramularia</taxon>
    </lineage>
</organism>
<protein>
    <recommendedName>
        <fullName evidence="4">Protein Asterix</fullName>
    </recommendedName>
</protein>
<keyword evidence="1" id="KW-1133">Transmembrane helix</keyword>
<reference evidence="2 3" key="1">
    <citation type="submission" date="2016-03" db="EMBL/GenBank/DDBJ databases">
        <authorList>
            <person name="Ploux O."/>
        </authorList>
    </citation>
    <scope>NUCLEOTIDE SEQUENCE [LARGE SCALE GENOMIC DNA]</scope>
    <source>
        <strain evidence="2 3">URUG2</strain>
    </source>
</reference>
<proteinExistence type="predicted"/>
<evidence type="ECO:0008006" key="4">
    <source>
        <dbReference type="Google" id="ProtNLM"/>
    </source>
</evidence>
<dbReference type="PANTHER" id="PTHR28038:SF1">
    <property type="entry name" value="ADL329WP"/>
    <property type="match status" value="1"/>
</dbReference>
<sequence length="187" mass="20518">MYSERKESRSYDMCVFVSSCPPSPPRPRPRRESQTARALQEHVFYAVTFLSQIHRSNNPLNTNKLPSHYTMATKKDMRREDLIVPYTEAAADKEGSSDFNSTMTSTLPMAAIFTRNKLLGWTAVLFAVQGWLSETEAQRAAASQPGYFSVGMSLLSLCVGYMPLFMPPVAGKVGGASGTEAPAAAPQ</sequence>
<evidence type="ECO:0000256" key="1">
    <source>
        <dbReference type="SAM" id="Phobius"/>
    </source>
</evidence>
<keyword evidence="1" id="KW-0472">Membrane</keyword>
<evidence type="ECO:0000313" key="2">
    <source>
        <dbReference type="EMBL" id="CZT15127.1"/>
    </source>
</evidence>
<accession>A0A2D3UTH0</accession>
<feature type="transmembrane region" description="Helical" evidence="1">
    <location>
        <begin position="147"/>
        <end position="166"/>
    </location>
</feature>
<dbReference type="OrthoDB" id="284718at2759"/>
<dbReference type="Proteomes" id="UP000225277">
    <property type="component" value="Unassembled WGS sequence"/>
</dbReference>
<dbReference type="PANTHER" id="PTHR28038">
    <property type="entry name" value="ADL329WP"/>
    <property type="match status" value="1"/>
</dbReference>
<evidence type="ECO:0000313" key="3">
    <source>
        <dbReference type="Proteomes" id="UP000225277"/>
    </source>
</evidence>
<keyword evidence="3" id="KW-1185">Reference proteome</keyword>
<gene>
    <name evidence="2" type="ORF">RCC_01020</name>
</gene>
<keyword evidence="1" id="KW-0812">Transmembrane</keyword>
<dbReference type="AlphaFoldDB" id="A0A2D3UTH0"/>
<dbReference type="GeneID" id="35596337"/>
<dbReference type="EMBL" id="FJUY01000001">
    <property type="protein sequence ID" value="CZT15127.1"/>
    <property type="molecule type" value="Genomic_DNA"/>
</dbReference>
<dbReference type="STRING" id="112498.A0A2D3UTH0"/>